<keyword evidence="2 8" id="KW-0963">Cytoplasm</keyword>
<dbReference type="GO" id="GO:0005634">
    <property type="term" value="C:nucleus"/>
    <property type="evidence" value="ECO:0007669"/>
    <property type="project" value="UniProtKB-SubCell"/>
</dbReference>
<evidence type="ECO:0000256" key="7">
    <source>
        <dbReference type="PIRSR" id="PIRSR600243-1"/>
    </source>
</evidence>
<keyword evidence="3" id="KW-0645">Protease</keyword>
<dbReference type="GO" id="GO:0019774">
    <property type="term" value="C:proteasome core complex, beta-subunit complex"/>
    <property type="evidence" value="ECO:0007669"/>
    <property type="project" value="UniProtKB-ARBA"/>
</dbReference>
<dbReference type="Gene3D" id="3.60.20.10">
    <property type="entry name" value="Glutamine Phosphoribosylpyrophosphate, subunit 1, domain 1"/>
    <property type="match status" value="1"/>
</dbReference>
<keyword evidence="4" id="KW-0888">Threonine protease</keyword>
<dbReference type="Proteomes" id="UP000008312">
    <property type="component" value="Unassembled WGS sequence"/>
</dbReference>
<accession>D8M059</accession>
<keyword evidence="10" id="KW-1185">Reference proteome</keyword>
<comment type="function">
    <text evidence="8">Component of the proteasome, a multicatalytic proteinase complex which is characterized by its ability to cleave peptides with Arg, Phe, Tyr, Leu, and Glu adjacent to the leaving group at neutral or slightly basic pH. The proteasome has an ATP-dependent proteolytic activity.</text>
</comment>
<reference evidence="9" key="1">
    <citation type="submission" date="2010-02" db="EMBL/GenBank/DDBJ databases">
        <title>Sequencing and annotation of the Blastocystis hominis genome.</title>
        <authorList>
            <person name="Wincker P."/>
        </authorList>
    </citation>
    <scope>NUCLEOTIDE SEQUENCE</scope>
    <source>
        <strain evidence="9">Singapore isolate B</strain>
    </source>
</reference>
<dbReference type="RefSeq" id="XP_012895496.1">
    <property type="nucleotide sequence ID" value="XM_013040042.1"/>
</dbReference>
<dbReference type="PROSITE" id="PS51476">
    <property type="entry name" value="PROTEASOME_BETA_2"/>
    <property type="match status" value="1"/>
</dbReference>
<dbReference type="InterPro" id="IPR023333">
    <property type="entry name" value="Proteasome_suB-type"/>
</dbReference>
<organism evidence="9">
    <name type="scientific">Blastocystis hominis</name>
    <dbReference type="NCBI Taxonomy" id="12968"/>
    <lineage>
        <taxon>Eukaryota</taxon>
        <taxon>Sar</taxon>
        <taxon>Stramenopiles</taxon>
        <taxon>Bigyra</taxon>
        <taxon>Opalozoa</taxon>
        <taxon>Opalinata</taxon>
        <taxon>Blastocystidae</taxon>
        <taxon>Blastocystis</taxon>
    </lineage>
</organism>
<evidence type="ECO:0000313" key="10">
    <source>
        <dbReference type="Proteomes" id="UP000008312"/>
    </source>
</evidence>
<keyword evidence="6 8" id="KW-0647">Proteasome</keyword>
<comment type="similarity">
    <text evidence="8">Belongs to the peptidase T1B family.</text>
</comment>
<dbReference type="InterPro" id="IPR001353">
    <property type="entry name" value="Proteasome_sua/b"/>
</dbReference>
<evidence type="ECO:0000256" key="2">
    <source>
        <dbReference type="ARBA" id="ARBA00022490"/>
    </source>
</evidence>
<sequence>MNHFEGNENEVSTGTTIIAIALGDCVIMGADSRSSAGSYVANRITNKIEQIDDRIFMCRSGSAADTQKIGNIIRQNLDFFKYICFYLLIARTTYGMNPIVRNAATLGHKIIYKYKDQLQAGIIIAGIDDVDGASIYEITLGGSMLRVNVALGGSGSTYIYGFVDSNYNPNMSVEEGVEFVRRAVQLAISRDGHSGGVVRTVVIRRDGAERSVITEREFVFGNYWCLFNKF</sequence>
<dbReference type="InterPro" id="IPR029055">
    <property type="entry name" value="Ntn_hydrolases_N"/>
</dbReference>
<evidence type="ECO:0000256" key="8">
    <source>
        <dbReference type="RuleBase" id="RU004203"/>
    </source>
</evidence>
<dbReference type="InterPro" id="IPR016050">
    <property type="entry name" value="Proteasome_bsu_CS"/>
</dbReference>
<evidence type="ECO:0000256" key="6">
    <source>
        <dbReference type="ARBA" id="ARBA00022942"/>
    </source>
</evidence>
<dbReference type="GeneID" id="24918853"/>
<name>D8M059_BLAHO</name>
<dbReference type="OrthoDB" id="7854943at2759"/>
<dbReference type="SUPFAM" id="SSF56235">
    <property type="entry name" value="N-terminal nucleophile aminohydrolases (Ntn hydrolases)"/>
    <property type="match status" value="1"/>
</dbReference>
<dbReference type="GO" id="GO:0051603">
    <property type="term" value="P:proteolysis involved in protein catabolic process"/>
    <property type="evidence" value="ECO:0007669"/>
    <property type="project" value="InterPro"/>
</dbReference>
<proteinExistence type="inferred from homology"/>
<evidence type="ECO:0000256" key="4">
    <source>
        <dbReference type="ARBA" id="ARBA00022698"/>
    </source>
</evidence>
<dbReference type="EMBL" id="FN668642">
    <property type="protein sequence ID" value="CBK21448.2"/>
    <property type="molecule type" value="Genomic_DNA"/>
</dbReference>
<dbReference type="InterPro" id="IPR000243">
    <property type="entry name" value="Pept_T1A_subB"/>
</dbReference>
<dbReference type="Pfam" id="PF00227">
    <property type="entry name" value="Proteasome"/>
    <property type="match status" value="1"/>
</dbReference>
<dbReference type="FunCoup" id="D8M059">
    <property type="interactions" value="484"/>
</dbReference>
<comment type="subcellular location">
    <subcellularLocation>
        <location evidence="8">Cytoplasm</location>
    </subcellularLocation>
    <subcellularLocation>
        <location evidence="8">Nucleus</location>
    </subcellularLocation>
</comment>
<dbReference type="MEROPS" id="T01.020"/>
<dbReference type="AlphaFoldDB" id="D8M059"/>
<dbReference type="PANTHER" id="PTHR32194">
    <property type="entry name" value="METALLOPROTEASE TLDD"/>
    <property type="match status" value="1"/>
</dbReference>
<comment type="catalytic activity">
    <reaction evidence="1">
        <text>Cleavage of peptide bonds with very broad specificity.</text>
        <dbReference type="EC" id="3.4.25.1"/>
    </reaction>
</comment>
<evidence type="ECO:0000256" key="1">
    <source>
        <dbReference type="ARBA" id="ARBA00001198"/>
    </source>
</evidence>
<dbReference type="InParanoid" id="D8M059"/>
<evidence type="ECO:0000256" key="3">
    <source>
        <dbReference type="ARBA" id="ARBA00022670"/>
    </source>
</evidence>
<gene>
    <name evidence="9" type="ORF">GSBLH_T00001616001</name>
</gene>
<evidence type="ECO:0000313" key="9">
    <source>
        <dbReference type="EMBL" id="CBK21448.2"/>
    </source>
</evidence>
<dbReference type="PROSITE" id="PS00854">
    <property type="entry name" value="PROTEASOME_BETA_1"/>
    <property type="match status" value="1"/>
</dbReference>
<comment type="subunit">
    <text evidence="8">Component of the proteasome complex.</text>
</comment>
<keyword evidence="8" id="KW-0539">Nucleus</keyword>
<feature type="active site" description="Nucleophile" evidence="7">
    <location>
        <position position="15"/>
    </location>
</feature>
<dbReference type="PRINTS" id="PR00141">
    <property type="entry name" value="PROTEASOME"/>
</dbReference>
<protein>
    <recommendedName>
        <fullName evidence="8">Proteasome subunit beta</fullName>
    </recommendedName>
</protein>
<dbReference type="OMA" id="TFIYGYC"/>
<evidence type="ECO:0000256" key="5">
    <source>
        <dbReference type="ARBA" id="ARBA00022801"/>
    </source>
</evidence>
<dbReference type="GO" id="GO:0004298">
    <property type="term" value="F:threonine-type endopeptidase activity"/>
    <property type="evidence" value="ECO:0007669"/>
    <property type="project" value="UniProtKB-KW"/>
</dbReference>
<dbReference type="GO" id="GO:0005737">
    <property type="term" value="C:cytoplasm"/>
    <property type="evidence" value="ECO:0007669"/>
    <property type="project" value="UniProtKB-SubCell"/>
</dbReference>
<dbReference type="PANTHER" id="PTHR32194:SF0">
    <property type="entry name" value="ATP-DEPENDENT PROTEASE SUBUNIT HSLV"/>
    <property type="match status" value="1"/>
</dbReference>
<keyword evidence="5" id="KW-0378">Hydrolase</keyword>